<feature type="transmembrane region" description="Helical" evidence="2">
    <location>
        <begin position="104"/>
        <end position="126"/>
    </location>
</feature>
<dbReference type="Proteomes" id="UP001343257">
    <property type="component" value="Unassembled WGS sequence"/>
</dbReference>
<sequence>MKRNKEKRQELSDLNKQEHMQAESIHEEPSADDQALIAQLLHGFDQMERAIRQPEPPALHELEMLVASEQRKLRKHVGMEVALFLVIALALICGNILLASMNLIVFIAIQALVFVGVITFAVRFFYRSRKKVKSGHA</sequence>
<proteinExistence type="predicted"/>
<keyword evidence="2" id="KW-1133">Transmembrane helix</keyword>
<accession>A0ABU6PMH0</accession>
<keyword evidence="4" id="KW-1185">Reference proteome</keyword>
<feature type="transmembrane region" description="Helical" evidence="2">
    <location>
        <begin position="81"/>
        <end position="98"/>
    </location>
</feature>
<evidence type="ECO:0000313" key="4">
    <source>
        <dbReference type="Proteomes" id="UP001343257"/>
    </source>
</evidence>
<comment type="caution">
    <text evidence="3">The sequence shown here is derived from an EMBL/GenBank/DDBJ whole genome shotgun (WGS) entry which is preliminary data.</text>
</comment>
<dbReference type="EMBL" id="JARTLD010000004">
    <property type="protein sequence ID" value="MED5016063.1"/>
    <property type="molecule type" value="Genomic_DNA"/>
</dbReference>
<organism evidence="3 4">
    <name type="scientific">Paenibacillus chibensis</name>
    <dbReference type="NCBI Taxonomy" id="59846"/>
    <lineage>
        <taxon>Bacteria</taxon>
        <taxon>Bacillati</taxon>
        <taxon>Bacillota</taxon>
        <taxon>Bacilli</taxon>
        <taxon>Bacillales</taxon>
        <taxon>Paenibacillaceae</taxon>
        <taxon>Paenibacillus</taxon>
    </lineage>
</organism>
<feature type="compositionally biased region" description="Basic and acidic residues" evidence="1">
    <location>
        <begin position="7"/>
        <end position="29"/>
    </location>
</feature>
<evidence type="ECO:0000313" key="3">
    <source>
        <dbReference type="EMBL" id="MED5016063.1"/>
    </source>
</evidence>
<dbReference type="InterPro" id="IPR035238">
    <property type="entry name" value="DUF5345"/>
</dbReference>
<gene>
    <name evidence="3" type="ORF">P9847_01950</name>
</gene>
<keyword evidence="2" id="KW-0812">Transmembrane</keyword>
<feature type="region of interest" description="Disordered" evidence="1">
    <location>
        <begin position="1"/>
        <end position="31"/>
    </location>
</feature>
<keyword evidence="2" id="KW-0472">Membrane</keyword>
<evidence type="ECO:0000256" key="2">
    <source>
        <dbReference type="SAM" id="Phobius"/>
    </source>
</evidence>
<protein>
    <submittedName>
        <fullName evidence="3">YxlC family protein</fullName>
    </submittedName>
</protein>
<name>A0ABU6PMH0_9BACL</name>
<reference evidence="3 4" key="1">
    <citation type="submission" date="2023-03" db="EMBL/GenBank/DDBJ databases">
        <title>Bacillus Genome Sequencing.</title>
        <authorList>
            <person name="Dunlap C."/>
        </authorList>
    </citation>
    <scope>NUCLEOTIDE SEQUENCE [LARGE SCALE GENOMIC DNA]</scope>
    <source>
        <strain evidence="3 4">NRS-52</strain>
    </source>
</reference>
<evidence type="ECO:0000256" key="1">
    <source>
        <dbReference type="SAM" id="MobiDB-lite"/>
    </source>
</evidence>
<dbReference type="RefSeq" id="WP_328274979.1">
    <property type="nucleotide sequence ID" value="NZ_JARTLD010000004.1"/>
</dbReference>
<dbReference type="Pfam" id="PF17280">
    <property type="entry name" value="DUF5345"/>
    <property type="match status" value="1"/>
</dbReference>